<dbReference type="Pfam" id="PF22815">
    <property type="entry name" value="CatAgl_D1"/>
    <property type="match status" value="2"/>
</dbReference>
<keyword evidence="11" id="KW-0378">Hydrolase</keyword>
<evidence type="ECO:0000256" key="5">
    <source>
        <dbReference type="ARBA" id="ARBA00023273"/>
    </source>
</evidence>
<dbReference type="InterPro" id="IPR006626">
    <property type="entry name" value="PbH1"/>
</dbReference>
<dbReference type="InterPro" id="IPR011050">
    <property type="entry name" value="Pectin_lyase_fold/virulence"/>
</dbReference>
<dbReference type="Pfam" id="PF22544">
    <property type="entry name" value="HYDIN_VesB_CFA65-like_Ig"/>
    <property type="match status" value="1"/>
</dbReference>
<evidence type="ECO:0000259" key="8">
    <source>
        <dbReference type="Pfam" id="PF22544"/>
    </source>
</evidence>
<dbReference type="InterPro" id="IPR053879">
    <property type="entry name" value="HYDIN_VesB_CFA65-like_Ig"/>
</dbReference>
<keyword evidence="5" id="KW-0966">Cell projection</keyword>
<evidence type="ECO:0000256" key="7">
    <source>
        <dbReference type="SAM" id="SignalP"/>
    </source>
</evidence>
<keyword evidence="4" id="KW-0969">Cilium</keyword>
<dbReference type="SMART" id="SM00710">
    <property type="entry name" value="PbH1"/>
    <property type="match status" value="5"/>
</dbReference>
<feature type="domain" description="CBM6/CBM35/CBM36-like 1" evidence="9">
    <location>
        <begin position="209"/>
        <end position="272"/>
    </location>
</feature>
<dbReference type="Gene3D" id="2.60.40.10">
    <property type="entry name" value="Immunoglobulins"/>
    <property type="match status" value="1"/>
</dbReference>
<dbReference type="RefSeq" id="WP_223092437.1">
    <property type="nucleotide sequence ID" value="NZ_CP061913.1"/>
</dbReference>
<evidence type="ECO:0000313" key="11">
    <source>
        <dbReference type="EMBL" id="MFB9447319.1"/>
    </source>
</evidence>
<dbReference type="Gene3D" id="2.60.120.260">
    <property type="entry name" value="Galactose-binding domain-like"/>
    <property type="match status" value="1"/>
</dbReference>
<dbReference type="Gene3D" id="2.160.20.10">
    <property type="entry name" value="Single-stranded right-handed beta-helix, Pectin lyase-like"/>
    <property type="match status" value="1"/>
</dbReference>
<comment type="subcellular location">
    <subcellularLocation>
        <location evidence="1">Cell projection</location>
        <location evidence="1">Cilium</location>
    </subcellularLocation>
    <subcellularLocation>
        <location evidence="2">Cytoplasm</location>
    </subcellularLocation>
</comment>
<name>A0ABV5MEN5_9ACTN</name>
<feature type="signal peptide" evidence="7">
    <location>
        <begin position="1"/>
        <end position="29"/>
    </location>
</feature>
<proteinExistence type="predicted"/>
<dbReference type="EMBL" id="JBHMCA010000052">
    <property type="protein sequence ID" value="MFB9447319.1"/>
    <property type="molecule type" value="Genomic_DNA"/>
</dbReference>
<dbReference type="InterPro" id="IPR033801">
    <property type="entry name" value="CBM6-CBM35-CBM36-like_1"/>
</dbReference>
<gene>
    <name evidence="11" type="ORF">ACFFTR_29865</name>
</gene>
<feature type="domain" description="HYDIN/VesB/CFA65-like Ig-like" evidence="8">
    <location>
        <begin position="654"/>
        <end position="740"/>
    </location>
</feature>
<keyword evidence="3" id="KW-0963">Cytoplasm</keyword>
<keyword evidence="12" id="KW-1185">Reference proteome</keyword>
<sequence length="885" mass="89960">MTRLLPRAVSAAALVAAVLCHPAPAGATAAPPGADTPFTTYEAENAFTNGARLGPGYAFTTLVAEASGRRAVSLRAGQWVEFVLSARADAINVRYSLPDGSPDATLRVTIGASPGALNVSSPGSLPSASIGASLDSSPGGSIGASLGSLPGGWNGVSAGALPGGSNDASAGALPGGSNGVSPGALPGGWNGASPGSLPGASTGSSAGVELPVTARYSHVYGNFPYTNNPADGGEHHYFDDTHALLGRTVPAGSRVRLTASTSISIDLADFELVGRSSMKPDGFVDVVDFGADPTGVVDSGPAVQSALDAGKAQGRGVWLPAGTYRVPRHLTASGVTVRGAGPWHTVLSGRGVGVYGDGSAAVHLADFAIAGDTVVRDDSTSDSGLGGVMGSGSTVDNVWIEHTKVGMWFDGPSDGLTVSHARIQNTMADGVNLHNGVAHTTIRDTYVRNTGDDGLAMWSDANADHDNAFVHDTVVAPLLANAFAVYGGRDNAVTDSVAADTVTQGGGIHVGNRFGAVPLAGTTTIARNVILRAGALVPNPPEEVAALWFYAADAPMAGAIDVHDVSIVDSPFAAVQFFGQRIDNVRLDRVAVIRAGTFALQRQSPGSARLSWLVAAGLGASGQYSCGSGFLLERGPGNLGWSSSRCGFPPAGALRLSADALDFGNLALHSTATRTVTVGNPGPDPIVIRGLHTPPGYTATTPCTRIPVGGTCTVTVGFNPEHAGIFADRIMLETSSPAGPYVVSVRGIGFDPDGNLALGQQIASSSQALSWLGPANLVDGDSGTYFESAGNAFPQTVTLDLGDERTVGRLVLRLPANWGTRTERIAVSNGTAPLVAAAGYTLNPDTGNAVTITFPPTTLRTLTLTFTANDGWPAAQLSELEVYAH</sequence>
<dbReference type="SUPFAM" id="SSF51126">
    <property type="entry name" value="Pectin lyase-like"/>
    <property type="match status" value="1"/>
</dbReference>
<dbReference type="Pfam" id="PF22633">
    <property type="entry name" value="F5_F8_type_C_2"/>
    <property type="match status" value="1"/>
</dbReference>
<organism evidence="11 12">
    <name type="scientific">Dactylosporangium vinaceum</name>
    <dbReference type="NCBI Taxonomy" id="53362"/>
    <lineage>
        <taxon>Bacteria</taxon>
        <taxon>Bacillati</taxon>
        <taxon>Actinomycetota</taxon>
        <taxon>Actinomycetes</taxon>
        <taxon>Micromonosporales</taxon>
        <taxon>Micromonosporaceae</taxon>
        <taxon>Dactylosporangium</taxon>
    </lineage>
</organism>
<evidence type="ECO:0000259" key="10">
    <source>
        <dbReference type="Pfam" id="PF22816"/>
    </source>
</evidence>
<dbReference type="Pfam" id="PF22816">
    <property type="entry name" value="CatAgl_D2"/>
    <property type="match status" value="1"/>
</dbReference>
<evidence type="ECO:0000256" key="2">
    <source>
        <dbReference type="ARBA" id="ARBA00004496"/>
    </source>
</evidence>
<dbReference type="InterPro" id="IPR013783">
    <property type="entry name" value="Ig-like_fold"/>
</dbReference>
<evidence type="ECO:0000256" key="6">
    <source>
        <dbReference type="SAM" id="MobiDB-lite"/>
    </source>
</evidence>
<comment type="caution">
    <text evidence="11">The sequence shown here is derived from an EMBL/GenBank/DDBJ whole genome shotgun (WGS) entry which is preliminary data.</text>
</comment>
<dbReference type="GO" id="GO:0016787">
    <property type="term" value="F:hydrolase activity"/>
    <property type="evidence" value="ECO:0007669"/>
    <property type="project" value="UniProtKB-KW"/>
</dbReference>
<dbReference type="InterPro" id="IPR008979">
    <property type="entry name" value="Galactose-bd-like_sf"/>
</dbReference>
<dbReference type="InterPro" id="IPR012334">
    <property type="entry name" value="Pectin_lyas_fold"/>
</dbReference>
<evidence type="ECO:0000259" key="9">
    <source>
        <dbReference type="Pfam" id="PF22815"/>
    </source>
</evidence>
<accession>A0ABV5MEN5</accession>
<feature type="domain" description="Alpha-1,3-glucanase catalytic" evidence="10">
    <location>
        <begin position="312"/>
        <end position="591"/>
    </location>
</feature>
<reference evidence="11 12" key="1">
    <citation type="submission" date="2024-09" db="EMBL/GenBank/DDBJ databases">
        <authorList>
            <person name="Sun Q."/>
            <person name="Mori K."/>
        </authorList>
    </citation>
    <scope>NUCLEOTIDE SEQUENCE [LARGE SCALE GENOMIC DNA]</scope>
    <source>
        <strain evidence="11 12">JCM 3307</strain>
    </source>
</reference>
<evidence type="ECO:0000256" key="1">
    <source>
        <dbReference type="ARBA" id="ARBA00004138"/>
    </source>
</evidence>
<dbReference type="Proteomes" id="UP001589608">
    <property type="component" value="Unassembled WGS sequence"/>
</dbReference>
<dbReference type="InterPro" id="IPR055149">
    <property type="entry name" value="Agl_cat_D2"/>
</dbReference>
<keyword evidence="7" id="KW-0732">Signal</keyword>
<feature type="domain" description="CBM6/CBM35/CBM36-like 1" evidence="9">
    <location>
        <begin position="36"/>
        <end position="111"/>
    </location>
</feature>
<feature type="region of interest" description="Disordered" evidence="6">
    <location>
        <begin position="169"/>
        <end position="204"/>
    </location>
</feature>
<protein>
    <submittedName>
        <fullName evidence="11">Glycosyl hydrolase family 28-related protein</fullName>
    </submittedName>
</protein>
<dbReference type="SUPFAM" id="SSF49785">
    <property type="entry name" value="Galactose-binding domain-like"/>
    <property type="match status" value="1"/>
</dbReference>
<feature type="chain" id="PRO_5047419757" evidence="7">
    <location>
        <begin position="30"/>
        <end position="885"/>
    </location>
</feature>
<evidence type="ECO:0000313" key="12">
    <source>
        <dbReference type="Proteomes" id="UP001589608"/>
    </source>
</evidence>
<evidence type="ECO:0000256" key="4">
    <source>
        <dbReference type="ARBA" id="ARBA00023069"/>
    </source>
</evidence>
<evidence type="ECO:0000256" key="3">
    <source>
        <dbReference type="ARBA" id="ARBA00022490"/>
    </source>
</evidence>